<dbReference type="Proteomes" id="UP000039865">
    <property type="component" value="Unassembled WGS sequence"/>
</dbReference>
<accession>A0A078BA07</accession>
<dbReference type="EMBL" id="CCKQ01019237">
    <property type="protein sequence ID" value="CDW91254.1"/>
    <property type="molecule type" value="Genomic_DNA"/>
</dbReference>
<sequence length="272" mass="30911">MAVLEIQDKLIKDYMAKPKEKKLKLDKDDKPLRKYAPDQTEVLNDKLIHDVHNQKTEEHNAYWKKFWKDKYKNKSFKRALKSMSKTEKYKYLAYPNYNQLAASTAGPLGLPGLAGLHGLANYGGLGGLGPMSSLIPPVIPPLTAQGPFLPHQGVGGSVIDPLTGLPQPINFNPGYPYPYPYMHPYAYIPPAHYPYTINMDGTVDNKRYGAFVHPWDDPPYEPFKYYGGHDDEAELDIIDDGRSVDLTRYLAPLTKSLEDQKTYKYPIQYDNN</sequence>
<keyword evidence="2" id="KW-1185">Reference proteome</keyword>
<dbReference type="InParanoid" id="A0A078BA07"/>
<evidence type="ECO:0000313" key="1">
    <source>
        <dbReference type="EMBL" id="CDW91254.1"/>
    </source>
</evidence>
<dbReference type="AlphaFoldDB" id="A0A078BA07"/>
<protein>
    <submittedName>
        <fullName evidence="1">Uncharacterized protein</fullName>
    </submittedName>
</protein>
<gene>
    <name evidence="1" type="primary">Contig13842.g14768</name>
    <name evidence="1" type="ORF">STYLEM_20407</name>
</gene>
<name>A0A078BA07_STYLE</name>
<evidence type="ECO:0000313" key="2">
    <source>
        <dbReference type="Proteomes" id="UP000039865"/>
    </source>
</evidence>
<organism evidence="1 2">
    <name type="scientific">Stylonychia lemnae</name>
    <name type="common">Ciliate</name>
    <dbReference type="NCBI Taxonomy" id="5949"/>
    <lineage>
        <taxon>Eukaryota</taxon>
        <taxon>Sar</taxon>
        <taxon>Alveolata</taxon>
        <taxon>Ciliophora</taxon>
        <taxon>Intramacronucleata</taxon>
        <taxon>Spirotrichea</taxon>
        <taxon>Stichotrichia</taxon>
        <taxon>Sporadotrichida</taxon>
        <taxon>Oxytrichidae</taxon>
        <taxon>Stylonychinae</taxon>
        <taxon>Stylonychia</taxon>
    </lineage>
</organism>
<reference evidence="1 2" key="1">
    <citation type="submission" date="2014-06" db="EMBL/GenBank/DDBJ databases">
        <authorList>
            <person name="Swart Estienne"/>
        </authorList>
    </citation>
    <scope>NUCLEOTIDE SEQUENCE [LARGE SCALE GENOMIC DNA]</scope>
    <source>
        <strain evidence="1 2">130c</strain>
    </source>
</reference>
<proteinExistence type="predicted"/>